<dbReference type="Gene3D" id="3.30.2310.20">
    <property type="entry name" value="RelE-like"/>
    <property type="match status" value="1"/>
</dbReference>
<evidence type="ECO:0000313" key="2">
    <source>
        <dbReference type="Proteomes" id="UP000199365"/>
    </source>
</evidence>
<gene>
    <name evidence="1" type="ORF">SAMN05445850_2127</name>
</gene>
<accession>A0A1H1ETE4</accession>
<protein>
    <submittedName>
        <fullName evidence="1">Proteic killer suppression protein</fullName>
    </submittedName>
</protein>
<dbReference type="STRING" id="157910.SAMN05445850_2127"/>
<organism evidence="1 2">
    <name type="scientific">Paraburkholderia tuberum</name>
    <dbReference type="NCBI Taxonomy" id="157910"/>
    <lineage>
        <taxon>Bacteria</taxon>
        <taxon>Pseudomonadati</taxon>
        <taxon>Pseudomonadota</taxon>
        <taxon>Betaproteobacteria</taxon>
        <taxon>Burkholderiales</taxon>
        <taxon>Burkholderiaceae</taxon>
        <taxon>Paraburkholderia</taxon>
    </lineage>
</organism>
<dbReference type="SUPFAM" id="SSF143011">
    <property type="entry name" value="RelE-like"/>
    <property type="match status" value="1"/>
</dbReference>
<evidence type="ECO:0000313" key="1">
    <source>
        <dbReference type="EMBL" id="SDQ91814.1"/>
    </source>
</evidence>
<dbReference type="PANTHER" id="PTHR40266">
    <property type="entry name" value="TOXIN HIGB-1"/>
    <property type="match status" value="1"/>
</dbReference>
<dbReference type="InterPro" id="IPR035093">
    <property type="entry name" value="RelE/ParE_toxin_dom_sf"/>
</dbReference>
<dbReference type="Proteomes" id="UP000199365">
    <property type="component" value="Unassembled WGS sequence"/>
</dbReference>
<reference evidence="2" key="1">
    <citation type="submission" date="2016-10" db="EMBL/GenBank/DDBJ databases">
        <authorList>
            <person name="Varghese N."/>
            <person name="Submissions S."/>
        </authorList>
    </citation>
    <scope>NUCLEOTIDE SEQUENCE [LARGE SCALE GENOMIC DNA]</scope>
    <source>
        <strain evidence="2">DUS833</strain>
    </source>
</reference>
<dbReference type="PANTHER" id="PTHR40266:SF2">
    <property type="entry name" value="TOXIN HIGB-1"/>
    <property type="match status" value="1"/>
</dbReference>
<dbReference type="RefSeq" id="WP_090803158.1">
    <property type="nucleotide sequence ID" value="NZ_FNKX01000001.1"/>
</dbReference>
<proteinExistence type="predicted"/>
<dbReference type="InterPro" id="IPR007711">
    <property type="entry name" value="HigB-1"/>
</dbReference>
<dbReference type="AlphaFoldDB" id="A0A1H1ETE4"/>
<keyword evidence="2" id="KW-1185">Reference proteome</keyword>
<sequence length="98" mass="11306">MEIEYRSADLERLACDGGFTAGYSVAVITKFRMRIQAIDAADDERTFYALKSLHFEKLKGDRAGQYSMRLNDQWRLILEFKKQPSGKIVVVIGIEDYH</sequence>
<name>A0A1H1ETE4_9BURK</name>
<dbReference type="EMBL" id="FNKX01000001">
    <property type="protein sequence ID" value="SDQ91814.1"/>
    <property type="molecule type" value="Genomic_DNA"/>
</dbReference>
<dbReference type="Pfam" id="PF05015">
    <property type="entry name" value="HigB-like_toxin"/>
    <property type="match status" value="1"/>
</dbReference>